<evidence type="ECO:0000256" key="6">
    <source>
        <dbReference type="SAM" id="Phobius"/>
    </source>
</evidence>
<accession>A0ABM9PLH7</accession>
<evidence type="ECO:0000313" key="8">
    <source>
        <dbReference type="EMBL" id="CAL2106552.1"/>
    </source>
</evidence>
<evidence type="ECO:0000256" key="3">
    <source>
        <dbReference type="ARBA" id="ARBA00022692"/>
    </source>
</evidence>
<dbReference type="Proteomes" id="UP001497602">
    <property type="component" value="Unassembled WGS sequence"/>
</dbReference>
<comment type="caution">
    <text evidence="8">The sequence shown here is derived from an EMBL/GenBank/DDBJ whole genome shotgun (WGS) entry which is preliminary data.</text>
</comment>
<keyword evidence="3 6" id="KW-0812">Transmembrane</keyword>
<dbReference type="InterPro" id="IPR045275">
    <property type="entry name" value="MscS_archaea/bacteria_type"/>
</dbReference>
<keyword evidence="9" id="KW-1185">Reference proteome</keyword>
<dbReference type="InterPro" id="IPR010920">
    <property type="entry name" value="LSM_dom_sf"/>
</dbReference>
<gene>
    <name evidence="8" type="ORF">T190115A13A_240031</name>
</gene>
<dbReference type="EMBL" id="CAXJRC010000016">
    <property type="protein sequence ID" value="CAL2106552.1"/>
    <property type="molecule type" value="Genomic_DNA"/>
</dbReference>
<organism evidence="8 9">
    <name type="scientific">Tenacibaculum vairaonense</name>
    <dbReference type="NCBI Taxonomy" id="3137860"/>
    <lineage>
        <taxon>Bacteria</taxon>
        <taxon>Pseudomonadati</taxon>
        <taxon>Bacteroidota</taxon>
        <taxon>Flavobacteriia</taxon>
        <taxon>Flavobacteriales</taxon>
        <taxon>Flavobacteriaceae</taxon>
        <taxon>Tenacibaculum</taxon>
    </lineage>
</organism>
<feature type="transmembrane region" description="Helical" evidence="6">
    <location>
        <begin position="87"/>
        <end position="105"/>
    </location>
</feature>
<protein>
    <submittedName>
        <fullName evidence="8">Small-conductance mechanosensitive channel</fullName>
    </submittedName>
</protein>
<dbReference type="Gene3D" id="2.30.30.60">
    <property type="match status" value="1"/>
</dbReference>
<name>A0ABM9PLH7_9FLAO</name>
<comment type="similarity">
    <text evidence="2">Belongs to the MscS (TC 1.A.23) family.</text>
</comment>
<dbReference type="InterPro" id="IPR023408">
    <property type="entry name" value="MscS_beta-dom_sf"/>
</dbReference>
<reference evidence="8 9" key="1">
    <citation type="submission" date="2024-05" db="EMBL/GenBank/DDBJ databases">
        <authorList>
            <person name="Duchaud E."/>
        </authorList>
    </citation>
    <scope>NUCLEOTIDE SEQUENCE [LARGE SCALE GENOMIC DNA]</scope>
    <source>
        <strain evidence="8">Ena-SAMPLE-TAB-13-05-2024-13:56:06:370-140305</strain>
    </source>
</reference>
<evidence type="ECO:0000256" key="5">
    <source>
        <dbReference type="ARBA" id="ARBA00023136"/>
    </source>
</evidence>
<sequence length="289" mass="32465">MKKLINYLVLFITSIGYAQQETVEDVQKNVGETINNAKDIISFTKILTILVVLLLTWGLIKLLNWFFKNMVKNFNRHRLKILRIQPVVNILVWTLAIYTLIMTLFNPSAEAIYALMGSSALALGFAMQDILKNVFGGLLIILDRPFQIGDRINIKGNYGEVVNIGLRNTQINTLDDNLVTIPNSAIISDNISNANSGALDCMVVVNLWLPLNVNVSKVRKIANEAAITSRYLNIDKPVTILFFDHFSNHPATKVVVKAYVLDARYEKLFEADVTEAAKKAFMEAGIYQK</sequence>
<evidence type="ECO:0000256" key="4">
    <source>
        <dbReference type="ARBA" id="ARBA00022989"/>
    </source>
</evidence>
<dbReference type="RefSeq" id="WP_348703655.1">
    <property type="nucleotide sequence ID" value="NZ_CAXIYA010000011.1"/>
</dbReference>
<dbReference type="Pfam" id="PF00924">
    <property type="entry name" value="MS_channel_2nd"/>
    <property type="match status" value="1"/>
</dbReference>
<comment type="subcellular location">
    <subcellularLocation>
        <location evidence="1">Membrane</location>
        <topology evidence="1">Multi-pass membrane protein</topology>
    </subcellularLocation>
</comment>
<evidence type="ECO:0000313" key="9">
    <source>
        <dbReference type="Proteomes" id="UP001497602"/>
    </source>
</evidence>
<keyword evidence="4 6" id="KW-1133">Transmembrane helix</keyword>
<dbReference type="SUPFAM" id="SSF82861">
    <property type="entry name" value="Mechanosensitive channel protein MscS (YggB), transmembrane region"/>
    <property type="match status" value="1"/>
</dbReference>
<evidence type="ECO:0000259" key="7">
    <source>
        <dbReference type="Pfam" id="PF00924"/>
    </source>
</evidence>
<keyword evidence="5 6" id="KW-0472">Membrane</keyword>
<feature type="transmembrane region" description="Helical" evidence="6">
    <location>
        <begin position="111"/>
        <end position="131"/>
    </location>
</feature>
<dbReference type="Gene3D" id="1.10.287.1260">
    <property type="match status" value="1"/>
</dbReference>
<evidence type="ECO:0000256" key="2">
    <source>
        <dbReference type="ARBA" id="ARBA00008017"/>
    </source>
</evidence>
<dbReference type="InterPro" id="IPR006685">
    <property type="entry name" value="MscS_channel_2nd"/>
</dbReference>
<dbReference type="PANTHER" id="PTHR30221:SF1">
    <property type="entry name" value="SMALL-CONDUCTANCE MECHANOSENSITIVE CHANNEL"/>
    <property type="match status" value="1"/>
</dbReference>
<dbReference type="InterPro" id="IPR011014">
    <property type="entry name" value="MscS_channel_TM-2"/>
</dbReference>
<dbReference type="PANTHER" id="PTHR30221">
    <property type="entry name" value="SMALL-CONDUCTANCE MECHANOSENSITIVE CHANNEL"/>
    <property type="match status" value="1"/>
</dbReference>
<evidence type="ECO:0000256" key="1">
    <source>
        <dbReference type="ARBA" id="ARBA00004141"/>
    </source>
</evidence>
<feature type="transmembrane region" description="Helical" evidence="6">
    <location>
        <begin position="44"/>
        <end position="67"/>
    </location>
</feature>
<feature type="domain" description="Mechanosensitive ion channel MscS" evidence="7">
    <location>
        <begin position="129"/>
        <end position="195"/>
    </location>
</feature>
<dbReference type="SUPFAM" id="SSF50182">
    <property type="entry name" value="Sm-like ribonucleoproteins"/>
    <property type="match status" value="1"/>
</dbReference>
<proteinExistence type="inferred from homology"/>